<dbReference type="PANTHER" id="PTHR33608:SF12">
    <property type="entry name" value="DUF58 DOMAIN-CONTAINING PROTEIN"/>
    <property type="match status" value="1"/>
</dbReference>
<protein>
    <recommendedName>
        <fullName evidence="1">DUF58 domain-containing protein</fullName>
    </recommendedName>
</protein>
<name>A0A2C9D2L5_9HYPH</name>
<dbReference type="InterPro" id="IPR002881">
    <property type="entry name" value="DUF58"/>
</dbReference>
<reference evidence="3" key="1">
    <citation type="submission" date="2017-09" db="EMBL/GenBank/DDBJ databases">
        <title>Genome sequence of Nannocystis excedens DSM 71.</title>
        <authorList>
            <person name="Blom J."/>
        </authorList>
    </citation>
    <scope>NUCLEOTIDE SEQUENCE [LARGE SCALE GENOMIC DNA]</scope>
    <source>
        <strain evidence="3">type strain: E19</strain>
    </source>
</reference>
<feature type="domain" description="DUF58" evidence="1">
    <location>
        <begin position="56"/>
        <end position="236"/>
    </location>
</feature>
<proteinExistence type="predicted"/>
<dbReference type="KEGG" id="hdi:HDIA_1036"/>
<gene>
    <name evidence="2" type="ORF">HDIA_1036</name>
</gene>
<accession>A0A2C9D2L5</accession>
<dbReference type="AlphaFoldDB" id="A0A2C9D2L5"/>
<sequence length="302" mass="32279">MPATASPDQAGTFVDADLLLRLGHVVRHLPDPSLAASGRPGGFPSRRRGNGLDVRDVRLYADGDDFRHVDAMTTARTGRVHVRNFHDDRDRTAMLIADFRPPMLWGTRRRFRSVAAAEALAMSGWRVIGAGGRVGLMVAGAADMAYVAPRARDRAMAQVAGALAQAHEQASEARSASCPPLDEQLERAARLAPTGASLVIATGLDHPGPDLDAVLQGLARRFDVTVLLITDRLERSGQAGAYAYYGEDNATHWTRLGASIGTLPDPRPARLRALGVTVRRIDASADAADIGRALEEEVADGL</sequence>
<dbReference type="Proteomes" id="UP000223606">
    <property type="component" value="Chromosome 1"/>
</dbReference>
<dbReference type="PANTHER" id="PTHR33608">
    <property type="entry name" value="BLL2464 PROTEIN"/>
    <property type="match status" value="1"/>
</dbReference>
<evidence type="ECO:0000313" key="2">
    <source>
        <dbReference type="EMBL" id="SON54577.1"/>
    </source>
</evidence>
<organism evidence="2 3">
    <name type="scientific">Hartmannibacter diazotrophicus</name>
    <dbReference type="NCBI Taxonomy" id="1482074"/>
    <lineage>
        <taxon>Bacteria</taxon>
        <taxon>Pseudomonadati</taxon>
        <taxon>Pseudomonadota</taxon>
        <taxon>Alphaproteobacteria</taxon>
        <taxon>Hyphomicrobiales</taxon>
        <taxon>Pleomorphomonadaceae</taxon>
        <taxon>Hartmannibacter</taxon>
    </lineage>
</organism>
<keyword evidence="3" id="KW-1185">Reference proteome</keyword>
<dbReference type="EMBL" id="LT960614">
    <property type="protein sequence ID" value="SON54577.1"/>
    <property type="molecule type" value="Genomic_DNA"/>
</dbReference>
<dbReference type="RefSeq" id="WP_099555016.1">
    <property type="nucleotide sequence ID" value="NZ_LT960614.1"/>
</dbReference>
<dbReference type="Pfam" id="PF01882">
    <property type="entry name" value="DUF58"/>
    <property type="match status" value="1"/>
</dbReference>
<evidence type="ECO:0000313" key="3">
    <source>
        <dbReference type="Proteomes" id="UP000223606"/>
    </source>
</evidence>
<dbReference type="OrthoDB" id="9776116at2"/>
<evidence type="ECO:0000259" key="1">
    <source>
        <dbReference type="Pfam" id="PF01882"/>
    </source>
</evidence>